<evidence type="ECO:0000256" key="3">
    <source>
        <dbReference type="ARBA" id="ARBA00043952"/>
    </source>
</evidence>
<sequence length="184" mass="19738">MHPTPSTHTTHPPEPPSCVQFSPQDPTLVTVGTYHLNATAADLPSKKTGHLCLYSVTPDGGFTLLQSHPTQAILDLKFSPHSPDTLALAHSLGQVSVWTLSERTLHLKALFTPFPEDVLVLSLTFSPARRDTLAATLSTGEVATVSLESGEVVESWAPHTLEAWTCVFTPDGRGVYSGADDSVR</sequence>
<dbReference type="GO" id="GO:0061685">
    <property type="term" value="F:diphthine methylesterase activity"/>
    <property type="evidence" value="ECO:0007669"/>
    <property type="project" value="TreeGrafter"/>
</dbReference>
<dbReference type="Proteomes" id="UP000277580">
    <property type="component" value="Unassembled WGS sequence"/>
</dbReference>
<name>A0A3N4KS59_9PEZI</name>
<reference evidence="4 5" key="1">
    <citation type="journal article" date="2018" name="Nat. Ecol. Evol.">
        <title>Pezizomycetes genomes reveal the molecular basis of ectomycorrhizal truffle lifestyle.</title>
        <authorList>
            <person name="Murat C."/>
            <person name="Payen T."/>
            <person name="Noel B."/>
            <person name="Kuo A."/>
            <person name="Morin E."/>
            <person name="Chen J."/>
            <person name="Kohler A."/>
            <person name="Krizsan K."/>
            <person name="Balestrini R."/>
            <person name="Da Silva C."/>
            <person name="Montanini B."/>
            <person name="Hainaut M."/>
            <person name="Levati E."/>
            <person name="Barry K.W."/>
            <person name="Belfiori B."/>
            <person name="Cichocki N."/>
            <person name="Clum A."/>
            <person name="Dockter R.B."/>
            <person name="Fauchery L."/>
            <person name="Guy J."/>
            <person name="Iotti M."/>
            <person name="Le Tacon F."/>
            <person name="Lindquist E.A."/>
            <person name="Lipzen A."/>
            <person name="Malagnac F."/>
            <person name="Mello A."/>
            <person name="Molinier V."/>
            <person name="Miyauchi S."/>
            <person name="Poulain J."/>
            <person name="Riccioni C."/>
            <person name="Rubini A."/>
            <person name="Sitrit Y."/>
            <person name="Splivallo R."/>
            <person name="Traeger S."/>
            <person name="Wang M."/>
            <person name="Zifcakova L."/>
            <person name="Wipf D."/>
            <person name="Zambonelli A."/>
            <person name="Paolocci F."/>
            <person name="Nowrousian M."/>
            <person name="Ottonello S."/>
            <person name="Baldrian P."/>
            <person name="Spatafora J.W."/>
            <person name="Henrissat B."/>
            <person name="Nagy L.G."/>
            <person name="Aury J.M."/>
            <person name="Wincker P."/>
            <person name="Grigoriev I.V."/>
            <person name="Bonfante P."/>
            <person name="Martin F.M."/>
        </authorList>
    </citation>
    <scope>NUCLEOTIDE SEQUENCE [LARGE SCALE GENOMIC DNA]</scope>
    <source>
        <strain evidence="4 5">CCBAS932</strain>
    </source>
</reference>
<organism evidence="4 5">
    <name type="scientific">Morchella conica CCBAS932</name>
    <dbReference type="NCBI Taxonomy" id="1392247"/>
    <lineage>
        <taxon>Eukaryota</taxon>
        <taxon>Fungi</taxon>
        <taxon>Dikarya</taxon>
        <taxon>Ascomycota</taxon>
        <taxon>Pezizomycotina</taxon>
        <taxon>Pezizomycetes</taxon>
        <taxon>Pezizales</taxon>
        <taxon>Morchellaceae</taxon>
        <taxon>Morchella</taxon>
    </lineage>
</organism>
<dbReference type="AlphaFoldDB" id="A0A3N4KS59"/>
<dbReference type="STRING" id="1392247.A0A3N4KS59"/>
<dbReference type="FunCoup" id="A0A3N4KS59">
    <property type="interactions" value="125"/>
</dbReference>
<protein>
    <submittedName>
        <fullName evidence="4">WD40 repeat-like protein</fullName>
    </submittedName>
</protein>
<dbReference type="InParanoid" id="A0A3N4KS59"/>
<evidence type="ECO:0000313" key="4">
    <source>
        <dbReference type="EMBL" id="RPB08605.1"/>
    </source>
</evidence>
<keyword evidence="5" id="KW-1185">Reference proteome</keyword>
<dbReference type="SUPFAM" id="SSF63829">
    <property type="entry name" value="Calcium-dependent phosphotriesterase"/>
    <property type="match status" value="1"/>
</dbReference>
<proteinExistence type="predicted"/>
<keyword evidence="2" id="KW-0677">Repeat</keyword>
<evidence type="ECO:0000256" key="1">
    <source>
        <dbReference type="ARBA" id="ARBA00022574"/>
    </source>
</evidence>
<accession>A0A3N4KS59</accession>
<dbReference type="Gene3D" id="2.130.10.10">
    <property type="entry name" value="YVTN repeat-like/Quinoprotein amine dehydrogenase"/>
    <property type="match status" value="2"/>
</dbReference>
<gene>
    <name evidence="4" type="ORF">P167DRAFT_567845</name>
</gene>
<comment type="pathway">
    <text evidence="3">Protein modification.</text>
</comment>
<evidence type="ECO:0000256" key="2">
    <source>
        <dbReference type="ARBA" id="ARBA00022737"/>
    </source>
</evidence>
<keyword evidence="1" id="KW-0853">WD repeat</keyword>
<dbReference type="PANTHER" id="PTHR46042:SF1">
    <property type="entry name" value="DIPHTHINE METHYLTRANSFERASE"/>
    <property type="match status" value="1"/>
</dbReference>
<dbReference type="InterPro" id="IPR015943">
    <property type="entry name" value="WD40/YVTN_repeat-like_dom_sf"/>
</dbReference>
<dbReference type="GO" id="GO:0017183">
    <property type="term" value="P:protein histidyl modification to diphthamide"/>
    <property type="evidence" value="ECO:0007669"/>
    <property type="project" value="TreeGrafter"/>
</dbReference>
<dbReference type="InterPro" id="IPR052415">
    <property type="entry name" value="Diphthine_MTase"/>
</dbReference>
<dbReference type="GO" id="GO:0005737">
    <property type="term" value="C:cytoplasm"/>
    <property type="evidence" value="ECO:0007669"/>
    <property type="project" value="TreeGrafter"/>
</dbReference>
<evidence type="ECO:0000313" key="5">
    <source>
        <dbReference type="Proteomes" id="UP000277580"/>
    </source>
</evidence>
<dbReference type="PANTHER" id="PTHR46042">
    <property type="entry name" value="DIPHTHINE METHYLTRANSFERASE"/>
    <property type="match status" value="1"/>
</dbReference>
<dbReference type="EMBL" id="ML119161">
    <property type="protein sequence ID" value="RPB08605.1"/>
    <property type="molecule type" value="Genomic_DNA"/>
</dbReference>
<dbReference type="OrthoDB" id="1930760at2759"/>